<dbReference type="STRING" id="1333845.SAMN04487895_102419"/>
<keyword evidence="4" id="KW-1185">Reference proteome</keyword>
<dbReference type="Proteomes" id="UP000683429">
    <property type="component" value="Chromosome"/>
</dbReference>
<evidence type="ECO:0000313" key="4">
    <source>
        <dbReference type="Proteomes" id="UP000683429"/>
    </source>
</evidence>
<dbReference type="EMBL" id="CP076607">
    <property type="protein sequence ID" value="QWU16163.1"/>
    <property type="molecule type" value="Genomic_DNA"/>
</dbReference>
<dbReference type="Gene3D" id="1.10.1370.30">
    <property type="match status" value="1"/>
</dbReference>
<dbReference type="RefSeq" id="WP_036596968.1">
    <property type="nucleotide sequence ID" value="NZ_CP076607.1"/>
</dbReference>
<dbReference type="Proteomes" id="UP000198809">
    <property type="component" value="Unassembled WGS sequence"/>
</dbReference>
<evidence type="ECO:0000313" key="3">
    <source>
        <dbReference type="Proteomes" id="UP000198809"/>
    </source>
</evidence>
<dbReference type="OrthoDB" id="5377911at2"/>
<dbReference type="SUPFAM" id="SSF55486">
    <property type="entry name" value="Metalloproteases ('zincins'), catalytic domain"/>
    <property type="match status" value="1"/>
</dbReference>
<reference evidence="2 3" key="1">
    <citation type="submission" date="2016-10" db="EMBL/GenBank/DDBJ databases">
        <authorList>
            <person name="de Groot N.N."/>
        </authorList>
    </citation>
    <scope>NUCLEOTIDE SEQUENCE [LARGE SCALE GENOMIC DNA]</scope>
    <source>
        <strain evidence="2 3">CGMCC 1.10238</strain>
    </source>
</reference>
<name>A0A1H8J0Q0_9BACL</name>
<reference evidence="1 4" key="2">
    <citation type="submission" date="2021-06" db="EMBL/GenBank/DDBJ databases">
        <title>Whole genome sequence of Paenibacillus sophorae DSM23020 for comparative genomics.</title>
        <authorList>
            <person name="Kim M.-J."/>
            <person name="Lee G."/>
            <person name="Shin J.-H."/>
        </authorList>
    </citation>
    <scope>NUCLEOTIDE SEQUENCE [LARGE SCALE GENOMIC DNA]</scope>
    <source>
        <strain evidence="1 4">DSM 23020</strain>
    </source>
</reference>
<dbReference type="AlphaFoldDB" id="A0A1H8J0Q0"/>
<organism evidence="2 3">
    <name type="scientific">Paenibacillus sophorae</name>
    <dbReference type="NCBI Taxonomy" id="1333845"/>
    <lineage>
        <taxon>Bacteria</taxon>
        <taxon>Bacillati</taxon>
        <taxon>Bacillota</taxon>
        <taxon>Bacilli</taxon>
        <taxon>Bacillales</taxon>
        <taxon>Paenibacillaceae</taxon>
        <taxon>Paenibacillus</taxon>
    </lineage>
</organism>
<evidence type="ECO:0008006" key="5">
    <source>
        <dbReference type="Google" id="ProtNLM"/>
    </source>
</evidence>
<evidence type="ECO:0000313" key="1">
    <source>
        <dbReference type="EMBL" id="QWU16163.1"/>
    </source>
</evidence>
<accession>A0A1H8J0Q0</accession>
<proteinExistence type="predicted"/>
<sequence>MSNDSITLKKFQQEIAIYLHGNNGSNIKKKLSDIYMNYSELFNLENIINSLENIINSNHLDGITYLSELMKENLIINGMSFQNQLSLKKAQNSIIWNGELYSLQTTMSRLLLEPSRINRKELFSSVEDIFTDKLNPIYKKLYKSYNNFAEKLNLGDYTNLCISLLKINKTNSLAELHSFLDQTNHIYFTSLEFVTNQKLNLSLSQLERHDAFHLWNLNDNFRYSDYNQAIDKTLDYLKTMGFGDILRRVNFIIDKSFSRSFCIPLIIPDKIILVYSIRNRADDFKILFHELGHALHLAGSTKDLTNGRALWINPIISEAFAFLFEGLVTNKSFVTSFFGSQSESYYYYSTLNTLYLVRFYIAKLLFEYSNQNESAEENTISYWGQLFSEITGFKASGKSAFYDRDFFMGANNYIKGWFLFAQINNYLEDKYGDEWFSNNEASAFLMNLWLKCSYISPEDISTKLGYRSLNGDALIKYLKTKLLRG</sequence>
<evidence type="ECO:0000313" key="2">
    <source>
        <dbReference type="EMBL" id="SEN74281.1"/>
    </source>
</evidence>
<gene>
    <name evidence="1" type="ORF">KP014_02490</name>
    <name evidence="2" type="ORF">SAMN04487895_102419</name>
</gene>
<dbReference type="EMBL" id="FODH01000002">
    <property type="protein sequence ID" value="SEN74281.1"/>
    <property type="molecule type" value="Genomic_DNA"/>
</dbReference>
<protein>
    <recommendedName>
        <fullName evidence="5">Oligoendopeptidase F</fullName>
    </recommendedName>
</protein>